<gene>
    <name evidence="2" type="ORF">MM415B00353_0015</name>
</gene>
<proteinExistence type="predicted"/>
<dbReference type="CDD" id="cd04859">
    <property type="entry name" value="Prim_Pol"/>
    <property type="match status" value="1"/>
</dbReference>
<evidence type="ECO:0000313" key="2">
    <source>
        <dbReference type="EMBL" id="QJA66368.1"/>
    </source>
</evidence>
<organism evidence="2">
    <name type="scientific">viral metagenome</name>
    <dbReference type="NCBI Taxonomy" id="1070528"/>
    <lineage>
        <taxon>unclassified sequences</taxon>
        <taxon>metagenomes</taxon>
        <taxon>organismal metagenomes</taxon>
    </lineage>
</organism>
<accession>A0A6M3JAN5</accession>
<protein>
    <submittedName>
        <fullName evidence="2">Putative bifunctional DNA primase/polymerase</fullName>
    </submittedName>
</protein>
<reference evidence="2" key="1">
    <citation type="submission" date="2020-03" db="EMBL/GenBank/DDBJ databases">
        <title>The deep terrestrial virosphere.</title>
        <authorList>
            <person name="Holmfeldt K."/>
            <person name="Nilsson E."/>
            <person name="Simone D."/>
            <person name="Lopez-Fernandez M."/>
            <person name="Wu X."/>
            <person name="de Brujin I."/>
            <person name="Lundin D."/>
            <person name="Andersson A."/>
            <person name="Bertilsson S."/>
            <person name="Dopson M."/>
        </authorList>
    </citation>
    <scope>NUCLEOTIDE SEQUENCE</scope>
    <source>
        <strain evidence="2">MM415B00353</strain>
    </source>
</reference>
<dbReference type="SUPFAM" id="SSF52540">
    <property type="entry name" value="P-loop containing nucleoside triphosphate hydrolases"/>
    <property type="match status" value="1"/>
</dbReference>
<dbReference type="Pfam" id="PF09250">
    <property type="entry name" value="Prim-Pol"/>
    <property type="match status" value="1"/>
</dbReference>
<feature type="domain" description="DNA primase/polymerase bifunctional N-terminal" evidence="1">
    <location>
        <begin position="8"/>
        <end position="169"/>
    </location>
</feature>
<sequence length="548" mass="62339">MNKMLEAALWYREQGFSVIPVSPALDKDGKVAKKAILPWAEFQKRIAGEEEIISWWLKNPDAMVAIVTGNISDVLVIDCDSARAYEKIQEYIPDSLTFPLVNTPRGGRHLWFKYPKDSKLTVQAGFAPDTDYRGEGGYIVAPPSLNGNGKNYEWIIPLQSGLPEAPANLVKHLKDNTPNYKGGIGVGNYKNHAKNDKNTIAFLDGLRDESIFHVANSMTKGGMTKENMRYVLGILARNCDPPYEEKDVEIKIESALKRAEMRERNLSEEVKEFYLLQGGYTNTTNLLQTLQITTPKEKKNVTVIQNRLVAEGIIEKHGQMRGCYRPIEKKTARMKFIQEPVFEFPVKLPFGIHDLCRLYPKNIAVIAGAKSAGKTTFMLDIALRNQDRCPVIYLNSEMGEEEWSERLKLFGCKKNEDVRFEAIECSTNFQDEVGPEKAIYLIDFLEVHENFWEVAKPLRLIHEKLKDGIAIVAIQKKFGERLGRGADFSMEKSRLYLTLDYNKERRCSVLTIEDAKSPKVDYSIRGFNKKIKIMGGSKMEALDGEWLY</sequence>
<dbReference type="AlphaFoldDB" id="A0A6M3JAN5"/>
<dbReference type="EMBL" id="MT141554">
    <property type="protein sequence ID" value="QJA66368.1"/>
    <property type="molecule type" value="Genomic_DNA"/>
</dbReference>
<dbReference type="SMART" id="SM00943">
    <property type="entry name" value="Prim-Pol"/>
    <property type="match status" value="1"/>
</dbReference>
<dbReference type="Gene3D" id="3.30.720.160">
    <property type="entry name" value="Bifunctional DNA primase/polymerase, N-terminal"/>
    <property type="match status" value="1"/>
</dbReference>
<name>A0A6M3JAN5_9ZZZZ</name>
<dbReference type="SUPFAM" id="SSF56747">
    <property type="entry name" value="Prim-pol domain"/>
    <property type="match status" value="1"/>
</dbReference>
<dbReference type="InterPro" id="IPR027417">
    <property type="entry name" value="P-loop_NTPase"/>
</dbReference>
<dbReference type="Gene3D" id="3.40.50.300">
    <property type="entry name" value="P-loop containing nucleotide triphosphate hydrolases"/>
    <property type="match status" value="1"/>
</dbReference>
<dbReference type="InterPro" id="IPR015330">
    <property type="entry name" value="DNA_primase/pol_bifunc_N"/>
</dbReference>
<evidence type="ECO:0000259" key="1">
    <source>
        <dbReference type="SMART" id="SM00943"/>
    </source>
</evidence>